<name>A0A177AR00_9BILA</name>
<dbReference type="OrthoDB" id="2286242at2759"/>
<proteinExistence type="predicted"/>
<accession>A0A177AR00</accession>
<reference evidence="1 2" key="1">
    <citation type="submission" date="2016-04" db="EMBL/GenBank/DDBJ databases">
        <title>The genome of Intoshia linei affirms orthonectids as highly simplified spiralians.</title>
        <authorList>
            <person name="Mikhailov K.V."/>
            <person name="Slusarev G.S."/>
            <person name="Nikitin M.A."/>
            <person name="Logacheva M.D."/>
            <person name="Penin A."/>
            <person name="Aleoshin V."/>
            <person name="Panchin Y.V."/>
        </authorList>
    </citation>
    <scope>NUCLEOTIDE SEQUENCE [LARGE SCALE GENOMIC DNA]</scope>
    <source>
        <strain evidence="1">Intl2013</strain>
        <tissue evidence="1">Whole animal</tissue>
    </source>
</reference>
<sequence>MINESLKLVKCESSKSKFDNNSPQIRNKFFKCFGCGDQCKNRKKECSASHHKCIKCNKYCHFERFCPTVNNLNNSDDISSATLRMKITDENEVTVNFLLDTGSAINTINAYFLKTLIKIPKIYQFDKTIYNYNGGELTTLGFVNLYLPDFGRSEKFVITNYRSILGFRSLYELGIIKFGKNIDVFIK</sequence>
<organism evidence="1 2">
    <name type="scientific">Intoshia linei</name>
    <dbReference type="NCBI Taxonomy" id="1819745"/>
    <lineage>
        <taxon>Eukaryota</taxon>
        <taxon>Metazoa</taxon>
        <taxon>Spiralia</taxon>
        <taxon>Lophotrochozoa</taxon>
        <taxon>Mesozoa</taxon>
        <taxon>Orthonectida</taxon>
        <taxon>Rhopaluridae</taxon>
        <taxon>Intoshia</taxon>
    </lineage>
</organism>
<dbReference type="EMBL" id="LWCA01001999">
    <property type="protein sequence ID" value="OAF64240.1"/>
    <property type="molecule type" value="Genomic_DNA"/>
</dbReference>
<gene>
    <name evidence="1" type="ORF">A3Q56_08056</name>
</gene>
<evidence type="ECO:0008006" key="3">
    <source>
        <dbReference type="Google" id="ProtNLM"/>
    </source>
</evidence>
<keyword evidence="2" id="KW-1185">Reference proteome</keyword>
<evidence type="ECO:0000313" key="1">
    <source>
        <dbReference type="EMBL" id="OAF64240.1"/>
    </source>
</evidence>
<dbReference type="CDD" id="cd00303">
    <property type="entry name" value="retropepsin_like"/>
    <property type="match status" value="1"/>
</dbReference>
<dbReference type="AlphaFoldDB" id="A0A177AR00"/>
<evidence type="ECO:0000313" key="2">
    <source>
        <dbReference type="Proteomes" id="UP000078046"/>
    </source>
</evidence>
<comment type="caution">
    <text evidence="1">The sequence shown here is derived from an EMBL/GenBank/DDBJ whole genome shotgun (WGS) entry which is preliminary data.</text>
</comment>
<protein>
    <recommendedName>
        <fullName evidence="3">Peptidase A2 domain-containing protein</fullName>
    </recommendedName>
</protein>
<dbReference type="Proteomes" id="UP000078046">
    <property type="component" value="Unassembled WGS sequence"/>
</dbReference>